<dbReference type="InterPro" id="IPR014710">
    <property type="entry name" value="RmlC-like_jellyroll"/>
</dbReference>
<dbReference type="AlphaFoldDB" id="A0A9X2F3G9"/>
<organism evidence="3 4">
    <name type="scientific">Solitalea agri</name>
    <dbReference type="NCBI Taxonomy" id="2953739"/>
    <lineage>
        <taxon>Bacteria</taxon>
        <taxon>Pseudomonadati</taxon>
        <taxon>Bacteroidota</taxon>
        <taxon>Sphingobacteriia</taxon>
        <taxon>Sphingobacteriales</taxon>
        <taxon>Sphingobacteriaceae</taxon>
        <taxon>Solitalea</taxon>
    </lineage>
</organism>
<dbReference type="PANTHER" id="PTHR36440">
    <property type="entry name" value="PUTATIVE (AFU_ORTHOLOGUE AFUA_8G07350)-RELATED"/>
    <property type="match status" value="1"/>
</dbReference>
<name>A0A9X2F3G9_9SPHI</name>
<protein>
    <submittedName>
        <fullName evidence="3">Cupin domain-containing protein</fullName>
    </submittedName>
</protein>
<dbReference type="InterPro" id="IPR013096">
    <property type="entry name" value="Cupin_2"/>
</dbReference>
<dbReference type="Pfam" id="PF07883">
    <property type="entry name" value="Cupin_2"/>
    <property type="match status" value="1"/>
</dbReference>
<dbReference type="EMBL" id="JAMWYS010000053">
    <property type="protein sequence ID" value="MCO4294089.1"/>
    <property type="molecule type" value="Genomic_DNA"/>
</dbReference>
<proteinExistence type="predicted"/>
<comment type="caution">
    <text evidence="3">The sequence shown here is derived from an EMBL/GenBank/DDBJ whole genome shotgun (WGS) entry which is preliminary data.</text>
</comment>
<dbReference type="PANTHER" id="PTHR36440:SF1">
    <property type="entry name" value="PUTATIVE (AFU_ORTHOLOGUE AFUA_8G07350)-RELATED"/>
    <property type="match status" value="1"/>
</dbReference>
<gene>
    <name evidence="3" type="ORF">NF867_14595</name>
</gene>
<dbReference type="Proteomes" id="UP001155182">
    <property type="component" value="Unassembled WGS sequence"/>
</dbReference>
<dbReference type="Gene3D" id="2.60.120.10">
    <property type="entry name" value="Jelly Rolls"/>
    <property type="match status" value="1"/>
</dbReference>
<keyword evidence="1" id="KW-0812">Transmembrane</keyword>
<keyword evidence="1" id="KW-1133">Transmembrane helix</keyword>
<sequence length="183" mass="20732">MAFKDKIIRNPKTGQDIKFLQSGNDTNGELLEMETTYNERSKEPPAHYHPYQVEDFTVLSGELTVRIDGQLLVLKEGNSLHIPANKVHSMWNNSNNKTIVNWKVQPAMNTDNLLETGVGLANNGKTNENGMPNILQVALMANKYSDVFRLSKPPFVVQKIAFILLTPFAYLLGYKPTYKEYLD</sequence>
<feature type="domain" description="Cupin type-2" evidence="2">
    <location>
        <begin position="37"/>
        <end position="97"/>
    </location>
</feature>
<evidence type="ECO:0000256" key="1">
    <source>
        <dbReference type="SAM" id="Phobius"/>
    </source>
</evidence>
<evidence type="ECO:0000313" key="3">
    <source>
        <dbReference type="EMBL" id="MCO4294089.1"/>
    </source>
</evidence>
<dbReference type="InterPro" id="IPR011051">
    <property type="entry name" value="RmlC_Cupin_sf"/>
</dbReference>
<feature type="transmembrane region" description="Helical" evidence="1">
    <location>
        <begin position="155"/>
        <end position="173"/>
    </location>
</feature>
<reference evidence="3" key="1">
    <citation type="submission" date="2022-06" db="EMBL/GenBank/DDBJ databases">
        <title>Solitalea sp. MAHUQ-68 isolated from rhizospheric soil.</title>
        <authorList>
            <person name="Huq M.A."/>
        </authorList>
    </citation>
    <scope>NUCLEOTIDE SEQUENCE</scope>
    <source>
        <strain evidence="3">MAHUQ-68</strain>
    </source>
</reference>
<accession>A0A9X2F3G9</accession>
<dbReference type="RefSeq" id="WP_252588979.1">
    <property type="nucleotide sequence ID" value="NZ_JAMWYS010000053.1"/>
</dbReference>
<evidence type="ECO:0000313" key="4">
    <source>
        <dbReference type="Proteomes" id="UP001155182"/>
    </source>
</evidence>
<dbReference type="SUPFAM" id="SSF51182">
    <property type="entry name" value="RmlC-like cupins"/>
    <property type="match status" value="1"/>
</dbReference>
<evidence type="ECO:0000259" key="2">
    <source>
        <dbReference type="Pfam" id="PF07883"/>
    </source>
</evidence>
<keyword evidence="1" id="KW-0472">Membrane</keyword>
<dbReference type="InterPro" id="IPR053146">
    <property type="entry name" value="QDO-like"/>
</dbReference>
<keyword evidence="4" id="KW-1185">Reference proteome</keyword>